<reference evidence="4 5" key="1">
    <citation type="submission" date="2019-06" db="EMBL/GenBank/DDBJ databases">
        <title>Sequencing the genomes of 1000 actinobacteria strains.</title>
        <authorList>
            <person name="Klenk H.-P."/>
        </authorList>
    </citation>
    <scope>NUCLEOTIDE SEQUENCE [LARGE SCALE GENOMIC DNA]</scope>
    <source>
        <strain evidence="4 5">DSM 44826</strain>
    </source>
</reference>
<comment type="cofactor">
    <cofactor evidence="1">
        <name>Mg(2+)</name>
        <dbReference type="ChEBI" id="CHEBI:18420"/>
    </cofactor>
</comment>
<proteinExistence type="predicted"/>
<dbReference type="SFLD" id="SFLDG01129">
    <property type="entry name" value="C1.5:_HAD__Beta-PGM__Phosphata"/>
    <property type="match status" value="1"/>
</dbReference>
<protein>
    <submittedName>
        <fullName evidence="4">Putative hydrolase of the HAD superfamily</fullName>
    </submittedName>
</protein>
<dbReference type="InterPro" id="IPR036412">
    <property type="entry name" value="HAD-like_sf"/>
</dbReference>
<sequence>MPGIAAISFDADDTLWDFNASYAVAIAAVADRLTEEGVRRADGPVSGEWLDELWTEAGQAAPPGTHLRELRKASFGAALERGGRSSRPDRVDELFDWYNEVRWAELRPYPEVVSVLDELAGRFVLAVTSNGNTDPARVGLGGYFACVTNPERSGYQKPDARMFLHTAAGLDLEPARILHVGDHLQHDAVAARAAGLQAYWLNRRTSGGPASAQAAQAGIREIATLTALLEL</sequence>
<organism evidence="4 5">
    <name type="scientific">Kitasatospora viridis</name>
    <dbReference type="NCBI Taxonomy" id="281105"/>
    <lineage>
        <taxon>Bacteria</taxon>
        <taxon>Bacillati</taxon>
        <taxon>Actinomycetota</taxon>
        <taxon>Actinomycetes</taxon>
        <taxon>Kitasatosporales</taxon>
        <taxon>Streptomycetaceae</taxon>
        <taxon>Kitasatospora</taxon>
    </lineage>
</organism>
<name>A0A561UD68_9ACTN</name>
<dbReference type="InterPro" id="IPR023214">
    <property type="entry name" value="HAD_sf"/>
</dbReference>
<dbReference type="Proteomes" id="UP000317940">
    <property type="component" value="Unassembled WGS sequence"/>
</dbReference>
<dbReference type="NCBIfam" id="TIGR01549">
    <property type="entry name" value="HAD-SF-IA-v1"/>
    <property type="match status" value="1"/>
</dbReference>
<keyword evidence="3" id="KW-0460">Magnesium</keyword>
<dbReference type="InterPro" id="IPR006439">
    <property type="entry name" value="HAD-SF_hydro_IA"/>
</dbReference>
<dbReference type="Pfam" id="PF00702">
    <property type="entry name" value="Hydrolase"/>
    <property type="match status" value="1"/>
</dbReference>
<evidence type="ECO:0000256" key="1">
    <source>
        <dbReference type="ARBA" id="ARBA00001946"/>
    </source>
</evidence>
<evidence type="ECO:0000313" key="4">
    <source>
        <dbReference type="EMBL" id="TWF97299.1"/>
    </source>
</evidence>
<evidence type="ECO:0000256" key="2">
    <source>
        <dbReference type="ARBA" id="ARBA00022801"/>
    </source>
</evidence>
<keyword evidence="5" id="KW-1185">Reference proteome</keyword>
<dbReference type="InterPro" id="IPR051400">
    <property type="entry name" value="HAD-like_hydrolase"/>
</dbReference>
<dbReference type="GO" id="GO:0016787">
    <property type="term" value="F:hydrolase activity"/>
    <property type="evidence" value="ECO:0007669"/>
    <property type="project" value="UniProtKB-KW"/>
</dbReference>
<dbReference type="SFLD" id="SFLDS00003">
    <property type="entry name" value="Haloacid_Dehalogenase"/>
    <property type="match status" value="1"/>
</dbReference>
<dbReference type="NCBIfam" id="TIGR01509">
    <property type="entry name" value="HAD-SF-IA-v3"/>
    <property type="match status" value="1"/>
</dbReference>
<keyword evidence="2 4" id="KW-0378">Hydrolase</keyword>
<dbReference type="SUPFAM" id="SSF56784">
    <property type="entry name" value="HAD-like"/>
    <property type="match status" value="1"/>
</dbReference>
<dbReference type="PANTHER" id="PTHR46470:SF4">
    <property type="entry name" value="5-AMINO-6-(5-PHOSPHO-D-RIBITYLAMINO)URACIL PHOSPHATASE YIGB"/>
    <property type="match status" value="1"/>
</dbReference>
<comment type="caution">
    <text evidence="4">The sequence shown here is derived from an EMBL/GenBank/DDBJ whole genome shotgun (WGS) entry which is preliminary data.</text>
</comment>
<evidence type="ECO:0000313" key="5">
    <source>
        <dbReference type="Proteomes" id="UP000317940"/>
    </source>
</evidence>
<dbReference type="GO" id="GO:0009231">
    <property type="term" value="P:riboflavin biosynthetic process"/>
    <property type="evidence" value="ECO:0007669"/>
    <property type="project" value="TreeGrafter"/>
</dbReference>
<dbReference type="Gene3D" id="3.40.50.1000">
    <property type="entry name" value="HAD superfamily/HAD-like"/>
    <property type="match status" value="1"/>
</dbReference>
<dbReference type="RefSeq" id="WP_145903688.1">
    <property type="nucleotide sequence ID" value="NZ_BAAAMZ010000008.1"/>
</dbReference>
<evidence type="ECO:0000256" key="3">
    <source>
        <dbReference type="ARBA" id="ARBA00022842"/>
    </source>
</evidence>
<dbReference type="EMBL" id="VIWT01000001">
    <property type="protein sequence ID" value="TWF97299.1"/>
    <property type="molecule type" value="Genomic_DNA"/>
</dbReference>
<dbReference type="OrthoDB" id="9810501at2"/>
<dbReference type="PANTHER" id="PTHR46470">
    <property type="entry name" value="N-ACYLNEURAMINATE-9-PHOSPHATASE"/>
    <property type="match status" value="1"/>
</dbReference>
<dbReference type="AlphaFoldDB" id="A0A561UD68"/>
<accession>A0A561UD68</accession>
<gene>
    <name evidence="4" type="ORF">FHX73_111079</name>
</gene>
<dbReference type="Gene3D" id="1.20.120.1600">
    <property type="match status" value="1"/>
</dbReference>